<name>A0A699HP80_TANCI</name>
<comment type="caution">
    <text evidence="10">The sequence shown here is derived from an EMBL/GenBank/DDBJ whole genome shotgun (WGS) entry which is preliminary data.</text>
</comment>
<feature type="region of interest" description="Disordered" evidence="8">
    <location>
        <begin position="1"/>
        <end position="67"/>
    </location>
</feature>
<evidence type="ECO:0000256" key="1">
    <source>
        <dbReference type="ARBA" id="ARBA00022679"/>
    </source>
</evidence>
<keyword evidence="5" id="KW-0378">Hydrolase</keyword>
<dbReference type="PROSITE" id="PS50158">
    <property type="entry name" value="ZF_CCHC"/>
    <property type="match status" value="2"/>
</dbReference>
<protein>
    <recommendedName>
        <fullName evidence="9">CCHC-type domain-containing protein</fullName>
    </recommendedName>
</protein>
<dbReference type="GO" id="GO:0016787">
    <property type="term" value="F:hydrolase activity"/>
    <property type="evidence" value="ECO:0007669"/>
    <property type="project" value="UniProtKB-KW"/>
</dbReference>
<dbReference type="InterPro" id="IPR041373">
    <property type="entry name" value="RT_RNaseH"/>
</dbReference>
<dbReference type="InterPro" id="IPR036875">
    <property type="entry name" value="Znf_CCHC_sf"/>
</dbReference>
<dbReference type="EMBL" id="BKCJ010186601">
    <property type="protein sequence ID" value="GEY53318.1"/>
    <property type="molecule type" value="Genomic_DNA"/>
</dbReference>
<dbReference type="Pfam" id="PF08284">
    <property type="entry name" value="RVP_2"/>
    <property type="match status" value="1"/>
</dbReference>
<dbReference type="Pfam" id="PF24626">
    <property type="entry name" value="SH3_Tf2-1"/>
    <property type="match status" value="1"/>
</dbReference>
<proteinExistence type="predicted"/>
<reference evidence="10" key="1">
    <citation type="journal article" date="2019" name="Sci. Rep.">
        <title>Draft genome of Tanacetum cinerariifolium, the natural source of mosquito coil.</title>
        <authorList>
            <person name="Yamashiro T."/>
            <person name="Shiraishi A."/>
            <person name="Satake H."/>
            <person name="Nakayama K."/>
        </authorList>
    </citation>
    <scope>NUCLEOTIDE SEQUENCE</scope>
</reference>
<accession>A0A699HP80</accession>
<evidence type="ECO:0000259" key="9">
    <source>
        <dbReference type="PROSITE" id="PS50158"/>
    </source>
</evidence>
<evidence type="ECO:0000256" key="4">
    <source>
        <dbReference type="ARBA" id="ARBA00022759"/>
    </source>
</evidence>
<dbReference type="InterPro" id="IPR021109">
    <property type="entry name" value="Peptidase_aspartic_dom_sf"/>
</dbReference>
<feature type="compositionally biased region" description="Acidic residues" evidence="8">
    <location>
        <begin position="1"/>
        <end position="27"/>
    </location>
</feature>
<dbReference type="PANTHER" id="PTHR15503:SF45">
    <property type="entry name" value="RNA-DIRECTED DNA POLYMERASE HOMOLOG"/>
    <property type="match status" value="1"/>
</dbReference>
<keyword evidence="1" id="KW-0808">Transferase</keyword>
<feature type="non-terminal residue" evidence="10">
    <location>
        <position position="1"/>
    </location>
</feature>
<dbReference type="PANTHER" id="PTHR15503">
    <property type="entry name" value="LDOC1 RELATED"/>
    <property type="match status" value="1"/>
</dbReference>
<keyword evidence="7" id="KW-0479">Metal-binding</keyword>
<dbReference type="SMART" id="SM00343">
    <property type="entry name" value="ZnF_C2HC"/>
    <property type="match status" value="2"/>
</dbReference>
<dbReference type="SUPFAM" id="SSF53098">
    <property type="entry name" value="Ribonuclease H-like"/>
    <property type="match status" value="1"/>
</dbReference>
<dbReference type="CDD" id="cd00303">
    <property type="entry name" value="retropepsin_like"/>
    <property type="match status" value="1"/>
</dbReference>
<keyword evidence="3" id="KW-0540">Nuclease</keyword>
<dbReference type="Gene3D" id="2.40.70.10">
    <property type="entry name" value="Acid Proteases"/>
    <property type="match status" value="1"/>
</dbReference>
<organism evidence="10">
    <name type="scientific">Tanacetum cinerariifolium</name>
    <name type="common">Dalmatian daisy</name>
    <name type="synonym">Chrysanthemum cinerariifolium</name>
    <dbReference type="NCBI Taxonomy" id="118510"/>
    <lineage>
        <taxon>Eukaryota</taxon>
        <taxon>Viridiplantae</taxon>
        <taxon>Streptophyta</taxon>
        <taxon>Embryophyta</taxon>
        <taxon>Tracheophyta</taxon>
        <taxon>Spermatophyta</taxon>
        <taxon>Magnoliopsida</taxon>
        <taxon>eudicotyledons</taxon>
        <taxon>Gunneridae</taxon>
        <taxon>Pentapetalae</taxon>
        <taxon>asterids</taxon>
        <taxon>campanulids</taxon>
        <taxon>Asterales</taxon>
        <taxon>Asteraceae</taxon>
        <taxon>Asteroideae</taxon>
        <taxon>Anthemideae</taxon>
        <taxon>Anthemidinae</taxon>
        <taxon>Tanacetum</taxon>
    </lineage>
</organism>
<keyword evidence="2" id="KW-0548">Nucleotidyltransferase</keyword>
<feature type="domain" description="CCHC-type" evidence="9">
    <location>
        <begin position="359"/>
        <end position="375"/>
    </location>
</feature>
<feature type="region of interest" description="Disordered" evidence="8">
    <location>
        <begin position="302"/>
        <end position="336"/>
    </location>
</feature>
<sequence length="962" mass="108942">YEEEDESFDDDEDDDIDIEEDEKEDEYLAPADSTAVTLPAVNHAPSAEETEPFETDESVATPPPHPAYRAERWEIPEAHLTLWKRLCTTHIGTYDLGESSAAAAASLGEPVRDDLYRFVDTVEQGEGSTPADIEVGNDITDAWDDLVGAIQEIASTTVEGVNMRVTELFTTFDLETSMIYAMIEEKRDDQALQRARVNRLFRDRRYHARTASLMEGEARASRTAWALSMDASDAARFRTTVGTQQEEIKELRAADRKLQAQFIQALTSLKSCQTQLTAALGRIQILEAARGVAKALVARDADRNTNGDDSHVSGTSARRTKRNTGRVYTAGSREKKPYGGSKPLCPKFNYHHNGPCALKCHKCNKVGHFACDCRSTTNVNTTNNQRGNRTGQKPTYYECGDQGHFKKDCPKLKNKNHDAQGGNATALTKVSFVSTAFSSQIDITPTTLDHYYDVELADRRIIRLNSILRGYTLNFLNHPFNIDLMPVELGSFDAIIGMDWLEKYHAVIVCAEKIVRIPWGNEILIVHGDGSDQGNESRLNIISCTKTQKYMLKGCPVFMEHITTKETEDKSEKKRLEDVPIVQNFLEVFPKDLSSLPLTRQVEFQIDLMPGAAPIARAPYRLASSEMKELSDQLKELSEKGFIRPSSLPWGALNKLCSAPILALPEGSDDFVVYCDASHKELGAILMKREKRHYLYGTKSMVFTYHNSLQHILDQNELNMRQHRWLELLSDYDCKICYHPGKTEARKPENIKNEDVGGMLELLAKALGTSLDMSTAYHTEIDEQSERTIQTLKDMLCACVIDFRKGWVNHFSLVEFLYNNSYHTSIKAVPFEALYSQKCRLPICWTKVGEAQLLGPELIQETTKKIIQIKQRIVVRFGKRGKLNLRYVGPFKVLDKVRTVSYKLKLLQELSRVHNMFHVFNLKKCHADEPLAVLLDDLHFDDKLHFVEEPVEIIDREVKRLK</sequence>
<keyword evidence="6" id="KW-0695">RNA-directed DNA polymerase</keyword>
<dbReference type="InterPro" id="IPR036397">
    <property type="entry name" value="RNaseH_sf"/>
</dbReference>
<evidence type="ECO:0000256" key="8">
    <source>
        <dbReference type="SAM" id="MobiDB-lite"/>
    </source>
</evidence>
<dbReference type="SUPFAM" id="SSF56672">
    <property type="entry name" value="DNA/RNA polymerases"/>
    <property type="match status" value="1"/>
</dbReference>
<dbReference type="InterPro" id="IPR043502">
    <property type="entry name" value="DNA/RNA_pol_sf"/>
</dbReference>
<dbReference type="SUPFAM" id="SSF57756">
    <property type="entry name" value="Retrovirus zinc finger-like domains"/>
    <property type="match status" value="1"/>
</dbReference>
<dbReference type="AlphaFoldDB" id="A0A699HP80"/>
<dbReference type="GO" id="GO:0008270">
    <property type="term" value="F:zinc ion binding"/>
    <property type="evidence" value="ECO:0007669"/>
    <property type="project" value="UniProtKB-KW"/>
</dbReference>
<evidence type="ECO:0000256" key="6">
    <source>
        <dbReference type="ARBA" id="ARBA00022918"/>
    </source>
</evidence>
<feature type="compositionally biased region" description="Basic and acidic residues" evidence="8">
    <location>
        <begin position="302"/>
        <end position="311"/>
    </location>
</feature>
<keyword evidence="7" id="KW-0863">Zinc-finger</keyword>
<evidence type="ECO:0000256" key="2">
    <source>
        <dbReference type="ARBA" id="ARBA00022695"/>
    </source>
</evidence>
<dbReference type="GO" id="GO:0004519">
    <property type="term" value="F:endonuclease activity"/>
    <property type="evidence" value="ECO:0007669"/>
    <property type="project" value="UniProtKB-KW"/>
</dbReference>
<dbReference type="GO" id="GO:0003676">
    <property type="term" value="F:nucleic acid binding"/>
    <property type="evidence" value="ECO:0007669"/>
    <property type="project" value="InterPro"/>
</dbReference>
<dbReference type="InterPro" id="IPR001878">
    <property type="entry name" value="Znf_CCHC"/>
</dbReference>
<feature type="compositionally biased region" description="Acidic residues" evidence="8">
    <location>
        <begin position="48"/>
        <end position="57"/>
    </location>
</feature>
<dbReference type="Pfam" id="PF17917">
    <property type="entry name" value="RT_RNaseH"/>
    <property type="match status" value="1"/>
</dbReference>
<evidence type="ECO:0000256" key="7">
    <source>
        <dbReference type="PROSITE-ProRule" id="PRU00047"/>
    </source>
</evidence>
<evidence type="ECO:0000256" key="5">
    <source>
        <dbReference type="ARBA" id="ARBA00022801"/>
    </source>
</evidence>
<keyword evidence="7" id="KW-0862">Zinc</keyword>
<feature type="domain" description="CCHC-type" evidence="9">
    <location>
        <begin position="397"/>
        <end position="411"/>
    </location>
</feature>
<dbReference type="InterPro" id="IPR032567">
    <property type="entry name" value="RTL1-rel"/>
</dbReference>
<dbReference type="Gene3D" id="4.10.60.10">
    <property type="entry name" value="Zinc finger, CCHC-type"/>
    <property type="match status" value="1"/>
</dbReference>
<gene>
    <name evidence="10" type="ORF">Tci_425292</name>
</gene>
<dbReference type="Gene3D" id="3.10.10.10">
    <property type="entry name" value="HIV Type 1 Reverse Transcriptase, subunit A, domain 1"/>
    <property type="match status" value="1"/>
</dbReference>
<dbReference type="GO" id="GO:0003964">
    <property type="term" value="F:RNA-directed DNA polymerase activity"/>
    <property type="evidence" value="ECO:0007669"/>
    <property type="project" value="UniProtKB-KW"/>
</dbReference>
<evidence type="ECO:0000313" key="10">
    <source>
        <dbReference type="EMBL" id="GEY53318.1"/>
    </source>
</evidence>
<evidence type="ECO:0000256" key="3">
    <source>
        <dbReference type="ARBA" id="ARBA00022722"/>
    </source>
</evidence>
<dbReference type="InterPro" id="IPR056924">
    <property type="entry name" value="SH3_Tf2-1"/>
</dbReference>
<dbReference type="Gene3D" id="3.30.420.10">
    <property type="entry name" value="Ribonuclease H-like superfamily/Ribonuclease H"/>
    <property type="match status" value="1"/>
</dbReference>
<dbReference type="Pfam" id="PF00098">
    <property type="entry name" value="zf-CCHC"/>
    <property type="match status" value="1"/>
</dbReference>
<keyword evidence="4" id="KW-0255">Endonuclease</keyword>
<dbReference type="InterPro" id="IPR012337">
    <property type="entry name" value="RNaseH-like_sf"/>
</dbReference>